<proteinExistence type="predicted"/>
<dbReference type="EMBL" id="RKQK01000004">
    <property type="protein sequence ID" value="RPE64738.1"/>
    <property type="molecule type" value="Genomic_DNA"/>
</dbReference>
<name>A0A3N4U4M6_9RHOB</name>
<evidence type="ECO:0000259" key="1">
    <source>
        <dbReference type="Pfam" id="PF13188"/>
    </source>
</evidence>
<evidence type="ECO:0000313" key="3">
    <source>
        <dbReference type="Proteomes" id="UP000269689"/>
    </source>
</evidence>
<protein>
    <submittedName>
        <fullName evidence="2">PAS domain-containing protein</fullName>
    </submittedName>
</protein>
<dbReference type="Pfam" id="PF12860">
    <property type="entry name" value="PAS_7"/>
    <property type="match status" value="1"/>
</dbReference>
<dbReference type="InterPro" id="IPR035965">
    <property type="entry name" value="PAS-like_dom_sf"/>
</dbReference>
<sequence length="529" mass="59010">MTTDALITLAGLGLGALCIAFIALYALATLGDRKALAQSINLQASENDVIFLFEDETLVNATHAAHSVLARAADVGSDWSRLLSVILTRFPTIQSEISHLSDLGSLEIESKDGSTLLRAEWRNGYARLTLLDTDSMHNSQVNMDQHALIALEQELDTLRATTDLVPFLVWRELDDGTISWANAAYTAMADSTLEAGEIPIWPPKAIFDTQQLRTTNSGDFMRLNSILDPSGEKPYEVFPMSLDDGTLFTAMPAERTLAAERTLREFRQTLTKTFAHLTIGLAIFDKDRNLVLFNPALHDLTALPIEFLSMRPALTAFLDRLRDTKMMPEPKDYKSWRHEISALESAASIGTYEEIWSLHGGVTYRVTGRPHPDGAIAFLFENISAEMSLTRRFRSEIETSQAVFDSLNEAIAVFENDGTLLMANSAYKTLWGTDDTDNNKEVSVLDATRVWHAKCAPSPIWGDVRDFVGRIGERNEWESTTRLWDGRRVHCRFVPLANGQTLSGFTPEAIIERPPRRFTLQPDPSLAQM</sequence>
<dbReference type="SUPFAM" id="SSF55785">
    <property type="entry name" value="PYP-like sensor domain (PAS domain)"/>
    <property type="match status" value="2"/>
</dbReference>
<reference evidence="2 3" key="1">
    <citation type="submission" date="2018-11" db="EMBL/GenBank/DDBJ databases">
        <title>Genomic Encyclopedia of Type Strains, Phase IV (KMG-IV): sequencing the most valuable type-strain genomes for metagenomic binning, comparative biology and taxonomic classification.</title>
        <authorList>
            <person name="Goeker M."/>
        </authorList>
    </citation>
    <scope>NUCLEOTIDE SEQUENCE [LARGE SCALE GENOMIC DNA]</scope>
    <source>
        <strain evidence="2 3">DSM 104731</strain>
    </source>
</reference>
<organism evidence="2 3">
    <name type="scientific">Pacificibacter maritimus</name>
    <dbReference type="NCBI Taxonomy" id="762213"/>
    <lineage>
        <taxon>Bacteria</taxon>
        <taxon>Pseudomonadati</taxon>
        <taxon>Pseudomonadota</taxon>
        <taxon>Alphaproteobacteria</taxon>
        <taxon>Rhodobacterales</taxon>
        <taxon>Roseobacteraceae</taxon>
        <taxon>Pacificibacter</taxon>
    </lineage>
</organism>
<gene>
    <name evidence="2" type="ORF">EDD53_2498</name>
</gene>
<evidence type="ECO:0000313" key="2">
    <source>
        <dbReference type="EMBL" id="RPE64738.1"/>
    </source>
</evidence>
<dbReference type="RefSeq" id="WP_170162753.1">
    <property type="nucleotide sequence ID" value="NZ_RKQK01000004.1"/>
</dbReference>
<accession>A0A3N4U4M6</accession>
<feature type="domain" description="PAS" evidence="1">
    <location>
        <begin position="401"/>
        <end position="438"/>
    </location>
</feature>
<dbReference type="InterPro" id="IPR000014">
    <property type="entry name" value="PAS"/>
</dbReference>
<dbReference type="Pfam" id="PF13188">
    <property type="entry name" value="PAS_8"/>
    <property type="match status" value="1"/>
</dbReference>
<comment type="caution">
    <text evidence="2">The sequence shown here is derived from an EMBL/GenBank/DDBJ whole genome shotgun (WGS) entry which is preliminary data.</text>
</comment>
<dbReference type="AlphaFoldDB" id="A0A3N4U4M6"/>
<keyword evidence="3" id="KW-1185">Reference proteome</keyword>
<dbReference type="Proteomes" id="UP000269689">
    <property type="component" value="Unassembled WGS sequence"/>
</dbReference>